<keyword evidence="2" id="KW-1185">Reference proteome</keyword>
<dbReference type="SUPFAM" id="SSF47240">
    <property type="entry name" value="Ferritin-like"/>
    <property type="match status" value="1"/>
</dbReference>
<organism evidence="1 2">
    <name type="scientific">Siphonobacter curvatus</name>
    <dbReference type="NCBI Taxonomy" id="2094562"/>
    <lineage>
        <taxon>Bacteria</taxon>
        <taxon>Pseudomonadati</taxon>
        <taxon>Bacteroidota</taxon>
        <taxon>Cytophagia</taxon>
        <taxon>Cytophagales</taxon>
        <taxon>Cytophagaceae</taxon>
        <taxon>Siphonobacter</taxon>
    </lineage>
</organism>
<dbReference type="Proteomes" id="UP000239590">
    <property type="component" value="Unassembled WGS sequence"/>
</dbReference>
<dbReference type="OrthoDB" id="954262at2"/>
<accession>A0A2S7IR25</accession>
<protein>
    <recommendedName>
        <fullName evidence="3">Ferritin-like domain-containing protein</fullName>
    </recommendedName>
</protein>
<sequence>MNIFQIFSDIEKIDGDATERLSFYSRRYFLRKGTKAATAAALPLALASVTQEAFAQSTEVQEVLNFALTLEYLEDEFYKKALSSSLSFGGDRSVFEQISKHEDAHVKLLKSALGSAAVAKPSMFKFEEVFPGVFSDYQTFLIVSQAFEDTGVRAYKGQAPKLYKQAVLTTALQIHAVEARHAAEVRRIREGRVWITKNEPDGAPAAVYAGEENVVQKVDVTKLGPGFSDIVVSEAFDEPLTKEQVLAIVSPLIVM</sequence>
<dbReference type="RefSeq" id="WP_104712071.1">
    <property type="nucleotide sequence ID" value="NZ_PTRA01000001.1"/>
</dbReference>
<dbReference type="PROSITE" id="PS51318">
    <property type="entry name" value="TAT"/>
    <property type="match status" value="1"/>
</dbReference>
<reference evidence="2" key="1">
    <citation type="submission" date="2018-02" db="EMBL/GenBank/DDBJ databases">
        <title>Genome sequencing of Solimonas sp. HR-BB.</title>
        <authorList>
            <person name="Lee Y."/>
            <person name="Jeon C.O."/>
        </authorList>
    </citation>
    <scope>NUCLEOTIDE SEQUENCE [LARGE SCALE GENOMIC DNA]</scope>
    <source>
        <strain evidence="2">HR-U</strain>
    </source>
</reference>
<dbReference type="InterPro" id="IPR009078">
    <property type="entry name" value="Ferritin-like_SF"/>
</dbReference>
<evidence type="ECO:0008006" key="3">
    <source>
        <dbReference type="Google" id="ProtNLM"/>
    </source>
</evidence>
<dbReference type="Pfam" id="PF13668">
    <property type="entry name" value="Ferritin_2"/>
    <property type="match status" value="1"/>
</dbReference>
<dbReference type="InterPro" id="IPR006311">
    <property type="entry name" value="TAT_signal"/>
</dbReference>
<evidence type="ECO:0000313" key="2">
    <source>
        <dbReference type="Proteomes" id="UP000239590"/>
    </source>
</evidence>
<evidence type="ECO:0000313" key="1">
    <source>
        <dbReference type="EMBL" id="PQA60119.1"/>
    </source>
</evidence>
<dbReference type="AlphaFoldDB" id="A0A2S7IR25"/>
<comment type="caution">
    <text evidence="1">The sequence shown here is derived from an EMBL/GenBank/DDBJ whole genome shotgun (WGS) entry which is preliminary data.</text>
</comment>
<name>A0A2S7IR25_9BACT</name>
<dbReference type="EMBL" id="PTRA01000001">
    <property type="protein sequence ID" value="PQA60119.1"/>
    <property type="molecule type" value="Genomic_DNA"/>
</dbReference>
<gene>
    <name evidence="1" type="ORF">C5O19_11025</name>
</gene>
<proteinExistence type="predicted"/>